<name>A0A6L8KH92_9BURK</name>
<evidence type="ECO:0000313" key="6">
    <source>
        <dbReference type="Proteomes" id="UP000479335"/>
    </source>
</evidence>
<dbReference type="AlphaFoldDB" id="A0A6L8KH92"/>
<dbReference type="SUPFAM" id="SSF49764">
    <property type="entry name" value="HSP20-like chaperones"/>
    <property type="match status" value="1"/>
</dbReference>
<sequence length="152" mass="17243">MRTFDLAPLYRSAIGFDRLAQLLNDAQRNDSTPSYPPYNIELVSDDQYRIVMALAGFNRSEIDITFERDSLQVVGRKQKDVTERTYLHRGIAARDFEQRFQLANHVKVTGASFDNGMLTIELVREIPEALKPRKIVIDGGENVTALEQRAAA</sequence>
<dbReference type="RefSeq" id="WP_161008634.1">
    <property type="nucleotide sequence ID" value="NZ_WWCN01000014.1"/>
</dbReference>
<dbReference type="InterPro" id="IPR002068">
    <property type="entry name" value="A-crystallin/Hsp20_dom"/>
</dbReference>
<dbReference type="PANTHER" id="PTHR47062:SF1">
    <property type="entry name" value="SMALL HEAT SHOCK PROTEIN IBPA"/>
    <property type="match status" value="1"/>
</dbReference>
<dbReference type="PANTHER" id="PTHR47062">
    <property type="match status" value="1"/>
</dbReference>
<dbReference type="PROSITE" id="PS01031">
    <property type="entry name" value="SHSP"/>
    <property type="match status" value="1"/>
</dbReference>
<gene>
    <name evidence="5" type="ORF">GTP46_21365</name>
</gene>
<keyword evidence="1" id="KW-0346">Stress response</keyword>
<keyword evidence="6" id="KW-1185">Reference proteome</keyword>
<dbReference type="Pfam" id="PF00011">
    <property type="entry name" value="HSP20"/>
    <property type="match status" value="1"/>
</dbReference>
<evidence type="ECO:0000256" key="3">
    <source>
        <dbReference type="RuleBase" id="RU003616"/>
    </source>
</evidence>
<feature type="domain" description="SHSP" evidence="4">
    <location>
        <begin position="29"/>
        <end position="140"/>
    </location>
</feature>
<dbReference type="InterPro" id="IPR008978">
    <property type="entry name" value="HSP20-like_chaperone"/>
</dbReference>
<evidence type="ECO:0000256" key="1">
    <source>
        <dbReference type="ARBA" id="ARBA00023016"/>
    </source>
</evidence>
<dbReference type="Proteomes" id="UP000479335">
    <property type="component" value="Unassembled WGS sequence"/>
</dbReference>
<evidence type="ECO:0000313" key="5">
    <source>
        <dbReference type="EMBL" id="MYM25182.1"/>
    </source>
</evidence>
<comment type="similarity">
    <text evidence="2 3">Belongs to the small heat shock protein (HSP20) family.</text>
</comment>
<protein>
    <submittedName>
        <fullName evidence="5">Hsp20 family protein</fullName>
    </submittedName>
</protein>
<evidence type="ECO:0000256" key="2">
    <source>
        <dbReference type="PROSITE-ProRule" id="PRU00285"/>
    </source>
</evidence>
<comment type="caution">
    <text evidence="5">The sequence shown here is derived from an EMBL/GenBank/DDBJ whole genome shotgun (WGS) entry which is preliminary data.</text>
</comment>
<dbReference type="Gene3D" id="2.60.40.790">
    <property type="match status" value="1"/>
</dbReference>
<evidence type="ECO:0000259" key="4">
    <source>
        <dbReference type="PROSITE" id="PS01031"/>
    </source>
</evidence>
<dbReference type="EMBL" id="WWCN01000014">
    <property type="protein sequence ID" value="MYM25182.1"/>
    <property type="molecule type" value="Genomic_DNA"/>
</dbReference>
<proteinExistence type="inferred from homology"/>
<reference evidence="5 6" key="1">
    <citation type="submission" date="2019-12" db="EMBL/GenBank/DDBJ databases">
        <title>Novel species isolated from a subtropical stream in China.</title>
        <authorList>
            <person name="Lu H."/>
        </authorList>
    </citation>
    <scope>NUCLEOTIDE SEQUENCE [LARGE SCALE GENOMIC DNA]</scope>
    <source>
        <strain evidence="5 6">FT135W</strain>
    </source>
</reference>
<dbReference type="InterPro" id="IPR037913">
    <property type="entry name" value="ACD_IbpA/B"/>
</dbReference>
<accession>A0A6L8KH92</accession>
<organism evidence="5 6">
    <name type="scientific">Duganella flavida</name>
    <dbReference type="NCBI Taxonomy" id="2692175"/>
    <lineage>
        <taxon>Bacteria</taxon>
        <taxon>Pseudomonadati</taxon>
        <taxon>Pseudomonadota</taxon>
        <taxon>Betaproteobacteria</taxon>
        <taxon>Burkholderiales</taxon>
        <taxon>Oxalobacteraceae</taxon>
        <taxon>Telluria group</taxon>
        <taxon>Duganella</taxon>
    </lineage>
</organism>
<dbReference type="CDD" id="cd06470">
    <property type="entry name" value="ACD_IbpA-B_like"/>
    <property type="match status" value="1"/>
</dbReference>